<dbReference type="Proteomes" id="UP000092716">
    <property type="component" value="Chromosome 2"/>
</dbReference>
<feature type="transmembrane region" description="Helical" evidence="2">
    <location>
        <begin position="236"/>
        <end position="255"/>
    </location>
</feature>
<keyword evidence="2" id="KW-0472">Membrane</keyword>
<accession>A0A1B1DT68</accession>
<keyword evidence="2" id="KW-1133">Transmembrane helix</keyword>
<evidence type="ECO:0000256" key="1">
    <source>
        <dbReference type="SAM" id="MobiDB-lite"/>
    </source>
</evidence>
<dbReference type="AlphaFoldDB" id="A0A1B1DT68"/>
<dbReference type="RefSeq" id="XP_019912676.1">
    <property type="nucleotide sequence ID" value="XM_020057203.1"/>
</dbReference>
<evidence type="ECO:0000256" key="2">
    <source>
        <dbReference type="SAM" id="Phobius"/>
    </source>
</evidence>
<keyword evidence="4" id="KW-1185">Reference proteome</keyword>
<evidence type="ECO:0000313" key="4">
    <source>
        <dbReference type="Proteomes" id="UP000092716"/>
    </source>
</evidence>
<sequence>MRWGVSPYNIMHSQDVPPKHYRHDEGAKKECTTVGSKKRSPPEGCRKSARDIYLVVAKFFVCVSLAWMLCTPSNCPVCITPNEEHHSGSQPQFPSEGRSLSSFGVAYDGSRDSLRSKISDSLCDGSADSLLSGSTCSLLSGSFSSLFNGSTSSLLNGSTSSLLNGSSSSLLNGSTDSLQHDATRDNPHLTLYYRIANSKKLKQLVDYISSRLMKNRICRKIMDKVKKVWKSKPMKVVRFVVPFLPLVTMMVASVTTLCMGLSTQAIFIAIFAPFAYPFIFISLRTDGKYVEKEKGKKSTYK</sequence>
<gene>
    <name evidence="3" type="ORF">PCOAH_00003880</name>
</gene>
<dbReference type="KEGG" id="pcot:PCOAH_00003880"/>
<feature type="compositionally biased region" description="Basic and acidic residues" evidence="1">
    <location>
        <begin position="22"/>
        <end position="31"/>
    </location>
</feature>
<proteinExistence type="predicted"/>
<feature type="region of interest" description="Disordered" evidence="1">
    <location>
        <begin position="14"/>
        <end position="45"/>
    </location>
</feature>
<reference evidence="4" key="1">
    <citation type="submission" date="2016-06" db="EMBL/GenBank/DDBJ databases">
        <title>First high quality genome sequence of Plasmodium coatneyi using continuous long reads from single molecule, real-time sequencing.</title>
        <authorList>
            <person name="Chien J.-T."/>
            <person name="Pakala S.B."/>
            <person name="Geraldo J.A."/>
            <person name="Lapp S.A."/>
            <person name="Barnwell J.W."/>
            <person name="Kissinger J.C."/>
            <person name="Galinski M.R."/>
            <person name="Humphrey J.C."/>
        </authorList>
    </citation>
    <scope>NUCLEOTIDE SEQUENCE [LARGE SCALE GENOMIC DNA]</scope>
    <source>
        <strain evidence="4">Hackeri</strain>
    </source>
</reference>
<dbReference type="VEuPathDB" id="PlasmoDB:PCOAH_00003880"/>
<dbReference type="EMBL" id="CP016240">
    <property type="protein sequence ID" value="ANQ05981.1"/>
    <property type="molecule type" value="Genomic_DNA"/>
</dbReference>
<dbReference type="OrthoDB" id="383658at2759"/>
<name>A0A1B1DT68_9APIC</name>
<organism evidence="3 4">
    <name type="scientific">Plasmodium coatneyi</name>
    <dbReference type="NCBI Taxonomy" id="208452"/>
    <lineage>
        <taxon>Eukaryota</taxon>
        <taxon>Sar</taxon>
        <taxon>Alveolata</taxon>
        <taxon>Apicomplexa</taxon>
        <taxon>Aconoidasida</taxon>
        <taxon>Haemosporida</taxon>
        <taxon>Plasmodiidae</taxon>
        <taxon>Plasmodium</taxon>
    </lineage>
</organism>
<keyword evidence="2" id="KW-0812">Transmembrane</keyword>
<feature type="transmembrane region" description="Helical" evidence="2">
    <location>
        <begin position="261"/>
        <end position="283"/>
    </location>
</feature>
<dbReference type="GeneID" id="30907108"/>
<evidence type="ECO:0000313" key="3">
    <source>
        <dbReference type="EMBL" id="ANQ05981.1"/>
    </source>
</evidence>
<protein>
    <submittedName>
        <fullName evidence="3">Uncharacterized protein</fullName>
    </submittedName>
</protein>